<dbReference type="Proteomes" id="UP000308365">
    <property type="component" value="Unassembled WGS sequence"/>
</dbReference>
<name>A0A4U1FPT7_MONMO</name>
<organism evidence="2 3">
    <name type="scientific">Monodon monoceros</name>
    <name type="common">Narwhal</name>
    <name type="synonym">Ceratodon monodon</name>
    <dbReference type="NCBI Taxonomy" id="40151"/>
    <lineage>
        <taxon>Eukaryota</taxon>
        <taxon>Metazoa</taxon>
        <taxon>Chordata</taxon>
        <taxon>Craniata</taxon>
        <taxon>Vertebrata</taxon>
        <taxon>Euteleostomi</taxon>
        <taxon>Mammalia</taxon>
        <taxon>Eutheria</taxon>
        <taxon>Laurasiatheria</taxon>
        <taxon>Artiodactyla</taxon>
        <taxon>Whippomorpha</taxon>
        <taxon>Cetacea</taxon>
        <taxon>Odontoceti</taxon>
        <taxon>Monodontidae</taxon>
        <taxon>Monodon</taxon>
    </lineage>
</organism>
<protein>
    <recommendedName>
        <fullName evidence="4">Cell cycle regulator of NHEJ</fullName>
    </recommendedName>
</protein>
<feature type="non-terminal residue" evidence="2">
    <location>
        <position position="1"/>
    </location>
</feature>
<dbReference type="GO" id="GO:0005737">
    <property type="term" value="C:cytoplasm"/>
    <property type="evidence" value="ECO:0007669"/>
    <property type="project" value="TreeGrafter"/>
</dbReference>
<accession>A0A4U1FPT7</accession>
<dbReference type="InterPro" id="IPR028278">
    <property type="entry name" value="MRI"/>
</dbReference>
<comment type="caution">
    <text evidence="2">The sequence shown here is derived from an EMBL/GenBank/DDBJ whole genome shotgun (WGS) entry which is preliminary data.</text>
</comment>
<evidence type="ECO:0000313" key="3">
    <source>
        <dbReference type="Proteomes" id="UP000308365"/>
    </source>
</evidence>
<dbReference type="GO" id="GO:0006303">
    <property type="term" value="P:double-strand break repair via nonhomologous end joining"/>
    <property type="evidence" value="ECO:0007669"/>
    <property type="project" value="TreeGrafter"/>
</dbReference>
<sequence length="298" mass="31803">GRARASAPAGGRKPEVRGRGRAGGRVTVRAGSEPGRPGSEFPTTAQNQTPGPAPEAKKGARARRQEALLEERRGRGRCCCRSAPGVHATPPVWNGSVQRLLEALGLAAETREMEDLKSENKKRVLPAWMTAQVAEKRTVQVKTPKRRTATVPVAAARWGSFWSSWGIRTGGGIWGITVAGAHSSRVGRTVRLPAMRTVYCMNEAEIVDVALGILIEGRKQEKPLEQLPLAGADKPEQSPASSAPPSPSPRGSRSEDSEDEDCGEDGPPLGPAGSDSACGRELGEDQDALKYVREIFFS</sequence>
<gene>
    <name evidence="2" type="ORF">EI555_009437</name>
</gene>
<feature type="compositionally biased region" description="Low complexity" evidence="1">
    <location>
        <begin position="1"/>
        <end position="11"/>
    </location>
</feature>
<feature type="region of interest" description="Disordered" evidence="1">
    <location>
        <begin position="230"/>
        <end position="281"/>
    </location>
</feature>
<dbReference type="Pfam" id="PF15325">
    <property type="entry name" value="MRI"/>
    <property type="match status" value="1"/>
</dbReference>
<feature type="compositionally biased region" description="Polar residues" evidence="1">
    <location>
        <begin position="41"/>
        <end position="50"/>
    </location>
</feature>
<dbReference type="PANTHER" id="PTHR14566:SF0">
    <property type="entry name" value="CELL CYCLE REGULATOR OF NON-HOMOLOGOUS END JOINING"/>
    <property type="match status" value="1"/>
</dbReference>
<feature type="compositionally biased region" description="Basic and acidic residues" evidence="1">
    <location>
        <begin position="55"/>
        <end position="65"/>
    </location>
</feature>
<evidence type="ECO:0000256" key="1">
    <source>
        <dbReference type="SAM" id="MobiDB-lite"/>
    </source>
</evidence>
<dbReference type="GO" id="GO:0005634">
    <property type="term" value="C:nucleus"/>
    <property type="evidence" value="ECO:0007669"/>
    <property type="project" value="TreeGrafter"/>
</dbReference>
<dbReference type="PANTHER" id="PTHR14566">
    <property type="entry name" value="CELL CYCLE REGULATOR OF NON-HOMOLOGOUS END JOINING"/>
    <property type="match status" value="1"/>
</dbReference>
<dbReference type="GO" id="GO:2001033">
    <property type="term" value="P:negative regulation of double-strand break repair via nonhomologous end joining"/>
    <property type="evidence" value="ECO:0007669"/>
    <property type="project" value="InterPro"/>
</dbReference>
<dbReference type="EMBL" id="RWIC01000036">
    <property type="protein sequence ID" value="TKC52239.1"/>
    <property type="molecule type" value="Genomic_DNA"/>
</dbReference>
<feature type="region of interest" description="Disordered" evidence="1">
    <location>
        <begin position="1"/>
        <end position="65"/>
    </location>
</feature>
<dbReference type="AlphaFoldDB" id="A0A4U1FPT7"/>
<evidence type="ECO:0008006" key="4">
    <source>
        <dbReference type="Google" id="ProtNLM"/>
    </source>
</evidence>
<evidence type="ECO:0000313" key="2">
    <source>
        <dbReference type="EMBL" id="TKC52239.1"/>
    </source>
</evidence>
<reference evidence="3" key="1">
    <citation type="journal article" date="2019" name="IScience">
        <title>Narwhal Genome Reveals Long-Term Low Genetic Diversity despite Current Large Abundance Size.</title>
        <authorList>
            <person name="Westbury M.V."/>
            <person name="Petersen B."/>
            <person name="Garde E."/>
            <person name="Heide-Jorgensen M.P."/>
            <person name="Lorenzen E.D."/>
        </authorList>
    </citation>
    <scope>NUCLEOTIDE SEQUENCE [LARGE SCALE GENOMIC DNA]</scope>
</reference>
<proteinExistence type="predicted"/>